<reference evidence="2" key="1">
    <citation type="journal article" date="2020" name="mSystems">
        <title>Genome- and Community-Level Interaction Insights into Carbon Utilization and Element Cycling Functions of Hydrothermarchaeota in Hydrothermal Sediment.</title>
        <authorList>
            <person name="Zhou Z."/>
            <person name="Liu Y."/>
            <person name="Xu W."/>
            <person name="Pan J."/>
            <person name="Luo Z.H."/>
            <person name="Li M."/>
        </authorList>
    </citation>
    <scope>NUCLEOTIDE SEQUENCE [LARGE SCALE GENOMIC DNA]</scope>
    <source>
        <strain evidence="2">HyVt-577</strain>
    </source>
</reference>
<keyword evidence="1" id="KW-0472">Membrane</keyword>
<feature type="transmembrane region" description="Helical" evidence="1">
    <location>
        <begin position="81"/>
        <end position="98"/>
    </location>
</feature>
<evidence type="ECO:0000313" key="2">
    <source>
        <dbReference type="EMBL" id="HGY55705.1"/>
    </source>
</evidence>
<sequence length="116" mass="13235">MSKKILKNKQLTIVTLFIALAGGFLFFPVQMKDGYTCLFHRLFNSDDPVKVGENHHHTTSEGTPAHEDSEMLSFYLHRYAFVWWVSVALAVAAGYSIWRIKNKITLIQTKEHGGTH</sequence>
<name>A0A7V4U0D2_CALAY</name>
<proteinExistence type="predicted"/>
<dbReference type="Proteomes" id="UP000885779">
    <property type="component" value="Unassembled WGS sequence"/>
</dbReference>
<protein>
    <submittedName>
        <fullName evidence="2">Uncharacterized protein</fullName>
    </submittedName>
</protein>
<keyword evidence="1" id="KW-0812">Transmembrane</keyword>
<comment type="caution">
    <text evidence="2">The sequence shown here is derived from an EMBL/GenBank/DDBJ whole genome shotgun (WGS) entry which is preliminary data.</text>
</comment>
<evidence type="ECO:0000256" key="1">
    <source>
        <dbReference type="SAM" id="Phobius"/>
    </source>
</evidence>
<feature type="transmembrane region" description="Helical" evidence="1">
    <location>
        <begin position="12"/>
        <end position="31"/>
    </location>
</feature>
<dbReference type="EMBL" id="DRQG01000079">
    <property type="protein sequence ID" value="HGY55705.1"/>
    <property type="molecule type" value="Genomic_DNA"/>
</dbReference>
<gene>
    <name evidence="2" type="ORF">ENK44_08395</name>
</gene>
<organism evidence="2">
    <name type="scientific">Caldithrix abyssi</name>
    <dbReference type="NCBI Taxonomy" id="187145"/>
    <lineage>
        <taxon>Bacteria</taxon>
        <taxon>Pseudomonadati</taxon>
        <taxon>Calditrichota</taxon>
        <taxon>Calditrichia</taxon>
        <taxon>Calditrichales</taxon>
        <taxon>Calditrichaceae</taxon>
        <taxon>Caldithrix</taxon>
    </lineage>
</organism>
<keyword evidence="1" id="KW-1133">Transmembrane helix</keyword>
<dbReference type="AlphaFoldDB" id="A0A7V4U0D2"/>
<accession>A0A7V4U0D2</accession>